<feature type="signal peptide" evidence="1">
    <location>
        <begin position="1"/>
        <end position="19"/>
    </location>
</feature>
<gene>
    <name evidence="3" type="ORF">A3860_37965</name>
</gene>
<comment type="caution">
    <text evidence="3">The sequence shown here is derived from an EMBL/GenBank/DDBJ whole genome shotgun (WGS) entry which is preliminary data.</text>
</comment>
<dbReference type="AlphaFoldDB" id="A0A1V9FLL7"/>
<reference evidence="3 4" key="1">
    <citation type="submission" date="2016-03" db="EMBL/GenBank/DDBJ databases">
        <title>Niastella vici sp. nov., isolated from farmland soil.</title>
        <authorList>
            <person name="Chen L."/>
            <person name="Wang D."/>
            <person name="Yang S."/>
            <person name="Wang G."/>
        </authorList>
    </citation>
    <scope>NUCLEOTIDE SEQUENCE [LARGE SCALE GENOMIC DNA]</scope>
    <source>
        <strain evidence="3 4">DJ57</strain>
    </source>
</reference>
<feature type="chain" id="PRO_5013184304" description="Peptidase S9 prolyl oligopeptidase catalytic domain-containing protein" evidence="1">
    <location>
        <begin position="20"/>
        <end position="908"/>
    </location>
</feature>
<dbReference type="GO" id="GO:0008236">
    <property type="term" value="F:serine-type peptidase activity"/>
    <property type="evidence" value="ECO:0007669"/>
    <property type="project" value="InterPro"/>
</dbReference>
<dbReference type="OrthoDB" id="9812921at2"/>
<dbReference type="STRING" id="1703345.A3860_37965"/>
<dbReference type="InterPro" id="IPR050278">
    <property type="entry name" value="Serine_Prot_S9B/DPPIV"/>
</dbReference>
<dbReference type="InterPro" id="IPR029058">
    <property type="entry name" value="AB_hydrolase_fold"/>
</dbReference>
<name>A0A1V9FLL7_9BACT</name>
<sequence>MKRFLLLFVLMSYKLPGFAQKMPIDSSIIAKWPTLGTPMISNDGNYALYTVNNLPIGYNTLVIKSTYSNWEKEIVGAEPLFFTNDNKQVIYKASDTLFFLDIGTGKLSFISNISSFRFPTQSGKGEWLALQSKNNGEDLILLNLISGNKQHFDSVKDYSFDNNGKALLLKTLFKHDTISTSSLKWVSLPEFKVTTIWSDKSQFQATETIGNFTFDTAGTQLAFIVNSTNGHGFDNTIWYYRIGMDKAVLRVNNQSAGIKSQLTITNTGLRFSKNGNWIYFQLEPPIDNRKPDLNAVKVNIWSYKDKVLQSNQLNPFSPKKSGFLPMAVINADGGHVIQITEGDEVIVYNCEGDNFTVITDNKLVTGYWWDNAFNSYYLVSLKDGSRKFITKENGYTIFSVSPQSKYIVYYNKKQKKYFSYDVGSDKTHNISQGISVPLDDEYARRSKGESNPIGIAGWFNQDVSLLLYDNYDIWEVDLKAQKLPINITNGYGRIHNIKFRLVDESIRESKALQRTEPLLLTAFNTKNKNNGFYQKSLEKRGDPELLTMGPFLLYQVNSQIPNSIYGVESMKPLKALNTNCWIVKRMTSIQAPNYFLTNDFKTYTSLTDLQPQKNCNWLTTELVNWEQLDGSICQGILYKPENFDPNKKYPIIFEYYEQLSSNLNAFLKPEFTSAYINIPWFVSRGYLVFTPDIHLSLAAKTNKTNGENAYNSIVSAAKYLSKKPWVNSTKMGINGHSFGGGLTNYLVTHTRIFSAAAEAAGGSDLVSSYLDVLDRQSGAENGQGRMGATLWQRPDLYLRGSAVLSADKVTTPLLIMHNKADIAVPWSQGVALYMALRRLGKKVWMLQYDDEGHVLNRKAAEDYTIRLTQFFDHYLKDFPVAKWMSEGVPAKLKGIESGYDLDYSGRMP</sequence>
<evidence type="ECO:0000313" key="4">
    <source>
        <dbReference type="Proteomes" id="UP000192796"/>
    </source>
</evidence>
<dbReference type="SUPFAM" id="SSF53474">
    <property type="entry name" value="alpha/beta-Hydrolases"/>
    <property type="match status" value="1"/>
</dbReference>
<dbReference type="Pfam" id="PF00326">
    <property type="entry name" value="Peptidase_S9"/>
    <property type="match status" value="1"/>
</dbReference>
<dbReference type="Proteomes" id="UP000192796">
    <property type="component" value="Unassembled WGS sequence"/>
</dbReference>
<organism evidence="3 4">
    <name type="scientific">Niastella vici</name>
    <dbReference type="NCBI Taxonomy" id="1703345"/>
    <lineage>
        <taxon>Bacteria</taxon>
        <taxon>Pseudomonadati</taxon>
        <taxon>Bacteroidota</taxon>
        <taxon>Chitinophagia</taxon>
        <taxon>Chitinophagales</taxon>
        <taxon>Chitinophagaceae</taxon>
        <taxon>Niastella</taxon>
    </lineage>
</organism>
<dbReference type="GO" id="GO:0008239">
    <property type="term" value="F:dipeptidyl-peptidase activity"/>
    <property type="evidence" value="ECO:0007669"/>
    <property type="project" value="TreeGrafter"/>
</dbReference>
<keyword evidence="1" id="KW-0732">Signal</keyword>
<dbReference type="Gene3D" id="3.40.50.1820">
    <property type="entry name" value="alpha/beta hydrolase"/>
    <property type="match status" value="1"/>
</dbReference>
<accession>A0A1V9FLL7</accession>
<evidence type="ECO:0000256" key="1">
    <source>
        <dbReference type="SAM" id="SignalP"/>
    </source>
</evidence>
<proteinExistence type="predicted"/>
<dbReference type="PANTHER" id="PTHR11731">
    <property type="entry name" value="PROTEASE FAMILY S9B,C DIPEPTIDYL-PEPTIDASE IV-RELATED"/>
    <property type="match status" value="1"/>
</dbReference>
<evidence type="ECO:0000259" key="2">
    <source>
        <dbReference type="Pfam" id="PF00326"/>
    </source>
</evidence>
<feature type="domain" description="Peptidase S9 prolyl oligopeptidase catalytic" evidence="2">
    <location>
        <begin position="677"/>
        <end position="876"/>
    </location>
</feature>
<evidence type="ECO:0000313" key="3">
    <source>
        <dbReference type="EMBL" id="OQP59243.1"/>
    </source>
</evidence>
<dbReference type="PANTHER" id="PTHR11731:SF193">
    <property type="entry name" value="DIPEPTIDYL PEPTIDASE 9"/>
    <property type="match status" value="1"/>
</dbReference>
<dbReference type="GO" id="GO:0006508">
    <property type="term" value="P:proteolysis"/>
    <property type="evidence" value="ECO:0007669"/>
    <property type="project" value="InterPro"/>
</dbReference>
<dbReference type="InterPro" id="IPR001375">
    <property type="entry name" value="Peptidase_S9_cat"/>
</dbReference>
<dbReference type="RefSeq" id="WP_081154807.1">
    <property type="nucleotide sequence ID" value="NZ_LVYD01000083.1"/>
</dbReference>
<protein>
    <recommendedName>
        <fullName evidence="2">Peptidase S9 prolyl oligopeptidase catalytic domain-containing protein</fullName>
    </recommendedName>
</protein>
<dbReference type="SUPFAM" id="SSF82171">
    <property type="entry name" value="DPP6 N-terminal domain-like"/>
    <property type="match status" value="1"/>
</dbReference>
<keyword evidence="4" id="KW-1185">Reference proteome</keyword>
<dbReference type="EMBL" id="LVYD01000083">
    <property type="protein sequence ID" value="OQP59243.1"/>
    <property type="molecule type" value="Genomic_DNA"/>
</dbReference>